<protein>
    <recommendedName>
        <fullName evidence="3">Glycine zipper 2TM domain-containing protein</fullName>
    </recommendedName>
</protein>
<evidence type="ECO:0008006" key="3">
    <source>
        <dbReference type="Google" id="ProtNLM"/>
    </source>
</evidence>
<proteinExistence type="predicted"/>
<name>A0ABQ0N060_9GAMM</name>
<evidence type="ECO:0000313" key="2">
    <source>
        <dbReference type="Proteomes" id="UP000197068"/>
    </source>
</evidence>
<dbReference type="Proteomes" id="UP000197068">
    <property type="component" value="Unassembled WGS sequence"/>
</dbReference>
<gene>
    <name evidence="1" type="ORF">MTCD1_03665</name>
</gene>
<organism evidence="1 2">
    <name type="scientific">Colwellia marinimaniae</name>
    <dbReference type="NCBI Taxonomy" id="1513592"/>
    <lineage>
        <taxon>Bacteria</taxon>
        <taxon>Pseudomonadati</taxon>
        <taxon>Pseudomonadota</taxon>
        <taxon>Gammaproteobacteria</taxon>
        <taxon>Alteromonadales</taxon>
        <taxon>Colwelliaceae</taxon>
        <taxon>Colwellia</taxon>
    </lineage>
</organism>
<dbReference type="RefSeq" id="WP_057180818.1">
    <property type="nucleotide sequence ID" value="NZ_BDQM01000074.1"/>
</dbReference>
<sequence>MKKLLLSLLLLNGCATQGVDRSELNVIKKEFYASIISMKEVKLSSEVNTGIVGGASIGVIDELDGNHEDMIAGALAGAIVGGLFTAIFEGSNKAFEYTLRTENNDLITIIQKEKVSVLSECVKVKIASKVSVVSVSKEKCQFI</sequence>
<comment type="caution">
    <text evidence="1">The sequence shown here is derived from an EMBL/GenBank/DDBJ whole genome shotgun (WGS) entry which is preliminary data.</text>
</comment>
<dbReference type="EMBL" id="BDQM01000074">
    <property type="protein sequence ID" value="GAW98007.1"/>
    <property type="molecule type" value="Genomic_DNA"/>
</dbReference>
<evidence type="ECO:0000313" key="1">
    <source>
        <dbReference type="EMBL" id="GAW98007.1"/>
    </source>
</evidence>
<keyword evidence="2" id="KW-1185">Reference proteome</keyword>
<accession>A0ABQ0N060</accession>
<reference evidence="1 2" key="1">
    <citation type="submission" date="2017-06" db="EMBL/GenBank/DDBJ databases">
        <title>Whole Genome Sequences of Colwellia marinimaniae MTCD1.</title>
        <authorList>
            <person name="Kusumoto H."/>
            <person name="Inoue M."/>
            <person name="Tanikawa K."/>
            <person name="Maeji H."/>
            <person name="Cameron J.H."/>
            <person name="Bartlett D.H."/>
        </authorList>
    </citation>
    <scope>NUCLEOTIDE SEQUENCE [LARGE SCALE GENOMIC DNA]</scope>
    <source>
        <strain evidence="1 2">MTCD1</strain>
    </source>
</reference>